<keyword evidence="3" id="KW-1185">Reference proteome</keyword>
<dbReference type="RefSeq" id="WP_027710004.1">
    <property type="nucleotide sequence ID" value="NZ_JAEVHG010000024.1"/>
</dbReference>
<evidence type="ECO:0000256" key="1">
    <source>
        <dbReference type="SAM" id="MobiDB-lite"/>
    </source>
</evidence>
<evidence type="ECO:0000313" key="3">
    <source>
        <dbReference type="Proteomes" id="UP000257039"/>
    </source>
</evidence>
<name>A0A4P9VVG7_9GAMM</name>
<protein>
    <submittedName>
        <fullName evidence="2">Uncharacterized protein</fullName>
    </submittedName>
</protein>
<feature type="region of interest" description="Disordered" evidence="1">
    <location>
        <begin position="17"/>
        <end position="36"/>
    </location>
</feature>
<comment type="caution">
    <text evidence="2">The sequence shown here is derived from an EMBL/GenBank/DDBJ whole genome shotgun (WGS) entry which is preliminary data.</text>
</comment>
<organism evidence="2 3">
    <name type="scientific">Zooshikella ganghwensis</name>
    <dbReference type="NCBI Taxonomy" id="202772"/>
    <lineage>
        <taxon>Bacteria</taxon>
        <taxon>Pseudomonadati</taxon>
        <taxon>Pseudomonadota</taxon>
        <taxon>Gammaproteobacteria</taxon>
        <taxon>Oceanospirillales</taxon>
        <taxon>Zooshikellaceae</taxon>
        <taxon>Zooshikella</taxon>
    </lineage>
</organism>
<gene>
    <name evidence="2" type="ORF">B9G39_24470</name>
</gene>
<sequence length="153" mass="17669">MKIDRVKPLYRKVNTKARGVHHHSGSSYRYDRNTKDAESVKMKKDVQRGLDYTPLFRFLLSKVGKRWDSVFSEAVARLDKQEPIFWMVSMDIEDADDYILTSESSYFSGLYVDKDGLLQVVAPEIDETSLSPACKCCTHTFNGKPFTKKFKLE</sequence>
<dbReference type="AlphaFoldDB" id="A0A4P9VVG7"/>
<accession>A0A4P9VVG7</accession>
<proteinExistence type="predicted"/>
<dbReference type="Proteomes" id="UP000257039">
    <property type="component" value="Unassembled WGS sequence"/>
</dbReference>
<evidence type="ECO:0000313" key="2">
    <source>
        <dbReference type="EMBL" id="RDH46352.1"/>
    </source>
</evidence>
<dbReference type="EMBL" id="NDXW01000001">
    <property type="protein sequence ID" value="RDH46352.1"/>
    <property type="molecule type" value="Genomic_DNA"/>
</dbReference>
<reference evidence="2 3" key="1">
    <citation type="submission" date="2017-04" db="EMBL/GenBank/DDBJ databases">
        <title>Draft genome sequence of Zooshikella ganghwensis VG4 isolated from Red Sea sediments.</title>
        <authorList>
            <person name="Rehman Z."/>
            <person name="Alam I."/>
            <person name="Kamau A."/>
            <person name="Bajic V."/>
            <person name="Leiknes T."/>
        </authorList>
    </citation>
    <scope>NUCLEOTIDE SEQUENCE [LARGE SCALE GENOMIC DNA]</scope>
    <source>
        <strain evidence="2 3">VG4</strain>
    </source>
</reference>